<comment type="caution">
    <text evidence="6">The sequence shown here is derived from an EMBL/GenBank/DDBJ whole genome shotgun (WGS) entry which is preliminary data.</text>
</comment>
<reference evidence="6 7" key="1">
    <citation type="submission" date="2018-11" db="EMBL/GenBank/DDBJ databases">
        <title>Rhodococcus spongicola sp. nov. and Rhodococcus xishaensis sp. nov. from marine sponges.</title>
        <authorList>
            <person name="Li L."/>
            <person name="Lin H.W."/>
        </authorList>
    </citation>
    <scope>NUCLEOTIDE SEQUENCE [LARGE SCALE GENOMIC DNA]</scope>
    <source>
        <strain evidence="6 7">CCTCC AB2014297</strain>
    </source>
</reference>
<dbReference type="SMART" id="SM00346">
    <property type="entry name" value="HTH_ICLR"/>
    <property type="match status" value="1"/>
</dbReference>
<dbReference type="InterPro" id="IPR029016">
    <property type="entry name" value="GAF-like_dom_sf"/>
</dbReference>
<dbReference type="PANTHER" id="PTHR30136">
    <property type="entry name" value="HELIX-TURN-HELIX TRANSCRIPTIONAL REGULATOR, ICLR FAMILY"/>
    <property type="match status" value="1"/>
</dbReference>
<sequence length="263" mass="28250">MTAPATADSTPTAILERVSLVLDTFDGPGRLTLAQVVKRTGLPRSSAHRMLERLVEMRWLRRDGRDYELGTRLMELGSLAVHQNRLHSAAAPILQELHRVTGYVVHLGVLDGTDVLYLDKIGGRLAAELPTRVGSRYPARNSAIGKALLAYTPNGTDNLSEFTPELHKVREMGVAYEVSQISGGIGIIAVPIGPVGGVTAALSICGPTSHLKFDHRHAAPVRMAANAILQSLTGRSSGAAPIAHRNRLQSLPTAAPRVRLQYA</sequence>
<keyword evidence="2" id="KW-0238">DNA-binding</keyword>
<name>A0A3S3AH33_9NOCA</name>
<dbReference type="Proteomes" id="UP000286208">
    <property type="component" value="Unassembled WGS sequence"/>
</dbReference>
<dbReference type="Gene3D" id="1.10.10.10">
    <property type="entry name" value="Winged helix-like DNA-binding domain superfamily/Winged helix DNA-binding domain"/>
    <property type="match status" value="1"/>
</dbReference>
<evidence type="ECO:0000313" key="7">
    <source>
        <dbReference type="Proteomes" id="UP000286208"/>
    </source>
</evidence>
<evidence type="ECO:0000259" key="5">
    <source>
        <dbReference type="PROSITE" id="PS51078"/>
    </source>
</evidence>
<dbReference type="OrthoDB" id="60629at2"/>
<dbReference type="GO" id="GO:0045892">
    <property type="term" value="P:negative regulation of DNA-templated transcription"/>
    <property type="evidence" value="ECO:0007669"/>
    <property type="project" value="TreeGrafter"/>
</dbReference>
<dbReference type="InterPro" id="IPR036388">
    <property type="entry name" value="WH-like_DNA-bd_sf"/>
</dbReference>
<dbReference type="InterPro" id="IPR014757">
    <property type="entry name" value="Tscrpt_reg_IclR_C"/>
</dbReference>
<gene>
    <name evidence="6" type="ORF">EGT67_06835</name>
</gene>
<dbReference type="GO" id="GO:0003700">
    <property type="term" value="F:DNA-binding transcription factor activity"/>
    <property type="evidence" value="ECO:0007669"/>
    <property type="project" value="TreeGrafter"/>
</dbReference>
<dbReference type="AlphaFoldDB" id="A0A3S3AH33"/>
<protein>
    <submittedName>
        <fullName evidence="6">IclR family transcriptional regulator</fullName>
    </submittedName>
</protein>
<feature type="domain" description="HTH iclR-type" evidence="4">
    <location>
        <begin position="12"/>
        <end position="71"/>
    </location>
</feature>
<dbReference type="PANTHER" id="PTHR30136:SF24">
    <property type="entry name" value="HTH-TYPE TRANSCRIPTIONAL REPRESSOR ALLR"/>
    <property type="match status" value="1"/>
</dbReference>
<keyword evidence="7" id="KW-1185">Reference proteome</keyword>
<dbReference type="GO" id="GO:0003677">
    <property type="term" value="F:DNA binding"/>
    <property type="evidence" value="ECO:0007669"/>
    <property type="project" value="UniProtKB-KW"/>
</dbReference>
<evidence type="ECO:0000256" key="3">
    <source>
        <dbReference type="ARBA" id="ARBA00023163"/>
    </source>
</evidence>
<dbReference type="InterPro" id="IPR036390">
    <property type="entry name" value="WH_DNA-bd_sf"/>
</dbReference>
<evidence type="ECO:0000256" key="2">
    <source>
        <dbReference type="ARBA" id="ARBA00023125"/>
    </source>
</evidence>
<dbReference type="Gene3D" id="3.30.450.40">
    <property type="match status" value="1"/>
</dbReference>
<evidence type="ECO:0000259" key="4">
    <source>
        <dbReference type="PROSITE" id="PS51077"/>
    </source>
</evidence>
<dbReference type="SUPFAM" id="SSF46785">
    <property type="entry name" value="Winged helix' DNA-binding domain"/>
    <property type="match status" value="1"/>
</dbReference>
<dbReference type="EMBL" id="RKLP01000003">
    <property type="protein sequence ID" value="RVW09947.1"/>
    <property type="molecule type" value="Genomic_DNA"/>
</dbReference>
<dbReference type="SUPFAM" id="SSF55781">
    <property type="entry name" value="GAF domain-like"/>
    <property type="match status" value="1"/>
</dbReference>
<dbReference type="PROSITE" id="PS51078">
    <property type="entry name" value="ICLR_ED"/>
    <property type="match status" value="1"/>
</dbReference>
<feature type="domain" description="IclR-ED" evidence="5">
    <location>
        <begin position="72"/>
        <end position="234"/>
    </location>
</feature>
<keyword evidence="1" id="KW-0805">Transcription regulation</keyword>
<dbReference type="PROSITE" id="PS51077">
    <property type="entry name" value="HTH_ICLR"/>
    <property type="match status" value="1"/>
</dbReference>
<evidence type="ECO:0000313" key="6">
    <source>
        <dbReference type="EMBL" id="RVW09947.1"/>
    </source>
</evidence>
<dbReference type="Pfam" id="PF01614">
    <property type="entry name" value="IclR_C"/>
    <property type="match status" value="1"/>
</dbReference>
<dbReference type="RefSeq" id="WP_127915329.1">
    <property type="nucleotide sequence ID" value="NZ_RKLP01000003.1"/>
</dbReference>
<accession>A0A3S3AH33</accession>
<organism evidence="6 7">
    <name type="scientific">Prescottella agglutinans</name>
    <dbReference type="NCBI Taxonomy" id="1644129"/>
    <lineage>
        <taxon>Bacteria</taxon>
        <taxon>Bacillati</taxon>
        <taxon>Actinomycetota</taxon>
        <taxon>Actinomycetes</taxon>
        <taxon>Mycobacteriales</taxon>
        <taxon>Nocardiaceae</taxon>
        <taxon>Prescottella</taxon>
    </lineage>
</organism>
<dbReference type="InterPro" id="IPR005471">
    <property type="entry name" value="Tscrpt_reg_IclR_N"/>
</dbReference>
<evidence type="ECO:0000256" key="1">
    <source>
        <dbReference type="ARBA" id="ARBA00023015"/>
    </source>
</evidence>
<proteinExistence type="predicted"/>
<dbReference type="InterPro" id="IPR050707">
    <property type="entry name" value="HTH_MetabolicPath_Reg"/>
</dbReference>
<keyword evidence="3" id="KW-0804">Transcription</keyword>
<dbReference type="Pfam" id="PF09339">
    <property type="entry name" value="HTH_IclR"/>
    <property type="match status" value="1"/>
</dbReference>